<dbReference type="OrthoDB" id="6428418at2759"/>
<gene>
    <name evidence="1" type="primary">NCL1_27484</name>
    <name evidence="1" type="ORF">NPIL_656361</name>
</gene>
<accession>A0A8X6N4C2</accession>
<dbReference type="EMBL" id="BMAW01053837">
    <property type="protein sequence ID" value="GFS93146.1"/>
    <property type="molecule type" value="Genomic_DNA"/>
</dbReference>
<dbReference type="AlphaFoldDB" id="A0A8X6N4C2"/>
<dbReference type="Proteomes" id="UP000887013">
    <property type="component" value="Unassembled WGS sequence"/>
</dbReference>
<organism evidence="1 2">
    <name type="scientific">Nephila pilipes</name>
    <name type="common">Giant wood spider</name>
    <name type="synonym">Nephila maculata</name>
    <dbReference type="NCBI Taxonomy" id="299642"/>
    <lineage>
        <taxon>Eukaryota</taxon>
        <taxon>Metazoa</taxon>
        <taxon>Ecdysozoa</taxon>
        <taxon>Arthropoda</taxon>
        <taxon>Chelicerata</taxon>
        <taxon>Arachnida</taxon>
        <taxon>Araneae</taxon>
        <taxon>Araneomorphae</taxon>
        <taxon>Entelegynae</taxon>
        <taxon>Araneoidea</taxon>
        <taxon>Nephilidae</taxon>
        <taxon>Nephila</taxon>
    </lineage>
</organism>
<keyword evidence="2" id="KW-1185">Reference proteome</keyword>
<evidence type="ECO:0000313" key="1">
    <source>
        <dbReference type="EMBL" id="GFS93146.1"/>
    </source>
</evidence>
<reference evidence="1" key="1">
    <citation type="submission" date="2020-08" db="EMBL/GenBank/DDBJ databases">
        <title>Multicomponent nature underlies the extraordinary mechanical properties of spider dragline silk.</title>
        <authorList>
            <person name="Kono N."/>
            <person name="Nakamura H."/>
            <person name="Mori M."/>
            <person name="Yoshida Y."/>
            <person name="Ohtoshi R."/>
            <person name="Malay A.D."/>
            <person name="Moran D.A.P."/>
            <person name="Tomita M."/>
            <person name="Numata K."/>
            <person name="Arakawa K."/>
        </authorList>
    </citation>
    <scope>NUCLEOTIDE SEQUENCE</scope>
</reference>
<comment type="caution">
    <text evidence="1">The sequence shown here is derived from an EMBL/GenBank/DDBJ whole genome shotgun (WGS) entry which is preliminary data.</text>
</comment>
<sequence>MPMFLTCLPHALRDVKFHVLVHNSQPFRHWWPITISNDGCEQIPNNETNRRIVENIPMDRFFVATLGDVDNLHANFTFHDQFTTNLSLDRNKSSRTNNDLNSMHEYTWRRVYDANCTFFFCEYKDLSAYIREEKLDRKLVSVVKQIMRRQIGDTLKQMEVLKAITLPYYYVLPYQNEQKYTNCAFQWNWLSESNVSSYIMFQFASRLNFAMKNIF</sequence>
<evidence type="ECO:0000313" key="2">
    <source>
        <dbReference type="Proteomes" id="UP000887013"/>
    </source>
</evidence>
<name>A0A8X6N4C2_NEPPI</name>
<protein>
    <submittedName>
        <fullName evidence="1">Uncharacterized protein</fullName>
    </submittedName>
</protein>
<proteinExistence type="predicted"/>